<name>K2J5U2_9GAMM</name>
<evidence type="ECO:0000256" key="11">
    <source>
        <dbReference type="ARBA" id="ARBA00023163"/>
    </source>
</evidence>
<dbReference type="GO" id="GO:0003677">
    <property type="term" value="F:DNA binding"/>
    <property type="evidence" value="ECO:0007669"/>
    <property type="project" value="UniProtKB-KW"/>
</dbReference>
<dbReference type="InterPro" id="IPR034151">
    <property type="entry name" value="TOPRIM_DnaG_bac"/>
</dbReference>
<keyword evidence="15" id="KW-0175">Coiled coil</keyword>
<dbReference type="Proteomes" id="UP000006755">
    <property type="component" value="Unassembled WGS sequence"/>
</dbReference>
<organism evidence="17 18">
    <name type="scientific">Gallaecimonas xiamenensis 3-C-1</name>
    <dbReference type="NCBI Taxonomy" id="745411"/>
    <lineage>
        <taxon>Bacteria</taxon>
        <taxon>Pseudomonadati</taxon>
        <taxon>Pseudomonadota</taxon>
        <taxon>Gammaproteobacteria</taxon>
        <taxon>Enterobacterales</taxon>
        <taxon>Gallaecimonadaceae</taxon>
        <taxon>Gallaecimonas</taxon>
    </lineage>
</organism>
<keyword evidence="18" id="KW-1185">Reference proteome</keyword>
<dbReference type="Gene3D" id="3.90.580.10">
    <property type="entry name" value="Zinc finger, CHC2-type domain"/>
    <property type="match status" value="1"/>
</dbReference>
<accession>K2J5U2</accession>
<evidence type="ECO:0000256" key="10">
    <source>
        <dbReference type="ARBA" id="ARBA00023125"/>
    </source>
</evidence>
<keyword evidence="2 12" id="KW-0639">Primosome</keyword>
<dbReference type="EC" id="2.7.7.101" evidence="12"/>
<dbReference type="Gene3D" id="1.20.50.20">
    <property type="entry name" value="DnaG, RNA polymerase domain, helical bundle"/>
    <property type="match status" value="1"/>
</dbReference>
<dbReference type="RefSeq" id="WP_008485628.1">
    <property type="nucleotide sequence ID" value="NZ_AMRI01000021.1"/>
</dbReference>
<dbReference type="InterPro" id="IPR036977">
    <property type="entry name" value="DNA_primase_Znf_CHC2"/>
</dbReference>
<dbReference type="Pfam" id="PF01807">
    <property type="entry name" value="Zn_ribbon_DnaG"/>
    <property type="match status" value="1"/>
</dbReference>
<dbReference type="Gene3D" id="1.10.860.10">
    <property type="entry name" value="DNAb Helicase, Chain A"/>
    <property type="match status" value="1"/>
</dbReference>
<dbReference type="AlphaFoldDB" id="K2J5U2"/>
<dbReference type="STRING" id="745411.B3C1_14058"/>
<dbReference type="CDD" id="cd03364">
    <property type="entry name" value="TOPRIM_DnaG_primases"/>
    <property type="match status" value="1"/>
</dbReference>
<dbReference type="Gene3D" id="3.40.1360.10">
    <property type="match status" value="1"/>
</dbReference>
<dbReference type="PATRIC" id="fig|745411.4.peg.2766"/>
<evidence type="ECO:0000256" key="5">
    <source>
        <dbReference type="ARBA" id="ARBA00022705"/>
    </source>
</evidence>
<dbReference type="SMART" id="SM00400">
    <property type="entry name" value="ZnF_CHCC"/>
    <property type="match status" value="1"/>
</dbReference>
<evidence type="ECO:0000313" key="18">
    <source>
        <dbReference type="Proteomes" id="UP000006755"/>
    </source>
</evidence>
<dbReference type="GO" id="GO:0005737">
    <property type="term" value="C:cytoplasm"/>
    <property type="evidence" value="ECO:0007669"/>
    <property type="project" value="TreeGrafter"/>
</dbReference>
<feature type="coiled-coil region" evidence="15">
    <location>
        <begin position="542"/>
        <end position="572"/>
    </location>
</feature>
<dbReference type="Pfam" id="PF10410">
    <property type="entry name" value="DnaB_bind"/>
    <property type="match status" value="1"/>
</dbReference>
<keyword evidence="6 12" id="KW-0479">Metal-binding</keyword>
<dbReference type="HAMAP" id="MF_00974">
    <property type="entry name" value="DNA_primase_DnaG"/>
    <property type="match status" value="1"/>
</dbReference>
<dbReference type="FunFam" id="3.40.1360.10:FF:000002">
    <property type="entry name" value="DNA primase"/>
    <property type="match status" value="1"/>
</dbReference>
<keyword evidence="5 12" id="KW-0235">DNA replication</keyword>
<dbReference type="InterPro" id="IPR013264">
    <property type="entry name" value="DNAG_N"/>
</dbReference>
<dbReference type="InterPro" id="IPR013173">
    <property type="entry name" value="DNA_primase_DnaG_DnaB-bd_dom"/>
</dbReference>
<evidence type="ECO:0000256" key="3">
    <source>
        <dbReference type="ARBA" id="ARBA00022679"/>
    </source>
</evidence>
<keyword evidence="9" id="KW-0460">Magnesium</keyword>
<dbReference type="SUPFAM" id="SSF57783">
    <property type="entry name" value="Zinc beta-ribbon"/>
    <property type="match status" value="1"/>
</dbReference>
<evidence type="ECO:0000256" key="8">
    <source>
        <dbReference type="ARBA" id="ARBA00022833"/>
    </source>
</evidence>
<dbReference type="InterPro" id="IPR019475">
    <property type="entry name" value="DNA_primase_DnaB-bd"/>
</dbReference>
<dbReference type="SMART" id="SM00766">
    <property type="entry name" value="DnaG_DnaB_bind"/>
    <property type="match status" value="1"/>
</dbReference>
<evidence type="ECO:0000256" key="9">
    <source>
        <dbReference type="ARBA" id="ARBA00022842"/>
    </source>
</evidence>
<comment type="function">
    <text evidence="12 13">RNA polymerase that catalyzes the synthesis of short RNA molecules used as primers for DNA polymerase during DNA replication.</text>
</comment>
<dbReference type="GO" id="GO:0008270">
    <property type="term" value="F:zinc ion binding"/>
    <property type="evidence" value="ECO:0007669"/>
    <property type="project" value="UniProtKB-UniRule"/>
</dbReference>
<dbReference type="InterPro" id="IPR002694">
    <property type="entry name" value="Znf_CHC2"/>
</dbReference>
<dbReference type="Pfam" id="PF08278">
    <property type="entry name" value="DnaG_DnaB_bind"/>
    <property type="match status" value="1"/>
</dbReference>
<dbReference type="InterPro" id="IPR016136">
    <property type="entry name" value="DNA_helicase_N/primase_C"/>
</dbReference>
<evidence type="ECO:0000259" key="16">
    <source>
        <dbReference type="PROSITE" id="PS50880"/>
    </source>
</evidence>
<keyword evidence="11 12" id="KW-0804">Transcription</keyword>
<comment type="similarity">
    <text evidence="12 13">Belongs to the DnaG primase family.</text>
</comment>
<keyword evidence="8 12" id="KW-0862">Zinc</keyword>
<dbReference type="SUPFAM" id="SSF56731">
    <property type="entry name" value="DNA primase core"/>
    <property type="match status" value="1"/>
</dbReference>
<protein>
    <recommendedName>
        <fullName evidence="12 13">DNA primase</fullName>
        <ecNumber evidence="12">2.7.7.101</ecNumber>
    </recommendedName>
</protein>
<keyword evidence="3 12" id="KW-0808">Transferase</keyword>
<sequence length="580" mass="64933">MAGTIPRDFIDDLLARTDIVELVSSRVKLKKTGKNYSACCPFHSEKTPSFSVSPQKQFYYCFGCGAKGDAIKFVEEFDRIGFAEAVEELAALHGMEVPREQGHQRNPKAQERREDAYALMQDIQRHYYQNLKGHPAAVDYLKGRGLSGDIVKQFGIGFVPDEWDSVLKVFGTSFERQQLLMDTGMLVQNEKGRRYDRFRDRIMFPIRDRRGRTIAFGGRVLGDGTPKYLNSPETRIYHKGSELYGLYEARQANRELERLVVVEGYMDVVALFQAGISYAVASLGTSTTSDQLELLFRSAPEVICCYDGDRAGREAAWRAMENALPLLRDGRTLKFIFLADGEDPDSMVRKEGKDAFETALAGALPLSQFLFQELEKSIDMGSPDSRSRLAEKAVPLLDRLPDSVYRVMLRESLAKRLGVAEEQLERFVAKAPAKAQVAQFKGKAGRPPLMRLTIAILVQHPALVTELPDMDFRALRLPGADVLDEAVRAIQSGSTPTTGQLLRRLENSQHAPIFTKLAELDLSAVEDNLAPELVGAVERLLNESLEIRYQELVAKQDRKQATEEEIQELMALISAKAGTD</sequence>
<dbReference type="EMBL" id="AMRI01000021">
    <property type="protein sequence ID" value="EKE70232.1"/>
    <property type="molecule type" value="Genomic_DNA"/>
</dbReference>
<dbReference type="Pfam" id="PF13662">
    <property type="entry name" value="Toprim_4"/>
    <property type="match status" value="1"/>
</dbReference>
<evidence type="ECO:0000256" key="1">
    <source>
        <dbReference type="ARBA" id="ARBA00022478"/>
    </source>
</evidence>
<comment type="caution">
    <text evidence="17">The sequence shown here is derived from an EMBL/GenBank/DDBJ whole genome shotgun (WGS) entry which is preliminary data.</text>
</comment>
<dbReference type="InterPro" id="IPR006171">
    <property type="entry name" value="TOPRIM_dom"/>
</dbReference>
<dbReference type="SUPFAM" id="SSF117023">
    <property type="entry name" value="DNA primase DnaG, C-terminal domain"/>
    <property type="match status" value="1"/>
</dbReference>
<comment type="catalytic activity">
    <reaction evidence="12">
        <text>ssDNA + n NTP = ssDNA/pppN(pN)n-1 hybrid + (n-1) diphosphate.</text>
        <dbReference type="EC" id="2.7.7.101"/>
    </reaction>
</comment>
<keyword evidence="7 12" id="KW-0863">Zinc-finger</keyword>
<gene>
    <name evidence="12 17" type="primary">dnaG</name>
    <name evidence="17" type="ORF">B3C1_14058</name>
</gene>
<comment type="subunit">
    <text evidence="12">Monomer. Interacts with DnaB.</text>
</comment>
<evidence type="ECO:0000256" key="6">
    <source>
        <dbReference type="ARBA" id="ARBA00022723"/>
    </source>
</evidence>
<dbReference type="FunFam" id="3.90.980.10:FF:000001">
    <property type="entry name" value="DNA primase"/>
    <property type="match status" value="1"/>
</dbReference>
<dbReference type="GO" id="GO:0000428">
    <property type="term" value="C:DNA-directed RNA polymerase complex"/>
    <property type="evidence" value="ECO:0007669"/>
    <property type="project" value="UniProtKB-KW"/>
</dbReference>
<dbReference type="Gene3D" id="3.90.980.10">
    <property type="entry name" value="DNA primase, catalytic core, N-terminal domain"/>
    <property type="match status" value="1"/>
</dbReference>
<evidence type="ECO:0000256" key="12">
    <source>
        <dbReference type="HAMAP-Rule" id="MF_00974"/>
    </source>
</evidence>
<dbReference type="eggNOG" id="COG0358">
    <property type="taxonomic scope" value="Bacteria"/>
</dbReference>
<evidence type="ECO:0000256" key="14">
    <source>
        <dbReference type="PIRSR" id="PIRSR002811-1"/>
    </source>
</evidence>
<dbReference type="GO" id="GO:0003899">
    <property type="term" value="F:DNA-directed RNA polymerase activity"/>
    <property type="evidence" value="ECO:0007669"/>
    <property type="project" value="UniProtKB-UniRule"/>
</dbReference>
<dbReference type="Pfam" id="PF08275">
    <property type="entry name" value="DNAG_N"/>
    <property type="match status" value="1"/>
</dbReference>
<dbReference type="InterPro" id="IPR030846">
    <property type="entry name" value="DnaG_bac"/>
</dbReference>
<dbReference type="GO" id="GO:1990077">
    <property type="term" value="C:primosome complex"/>
    <property type="evidence" value="ECO:0007669"/>
    <property type="project" value="UniProtKB-KW"/>
</dbReference>
<keyword evidence="4 12" id="KW-0548">Nucleotidyltransferase</keyword>
<comment type="cofactor">
    <cofactor evidence="12 13 14">
        <name>Zn(2+)</name>
        <dbReference type="ChEBI" id="CHEBI:29105"/>
    </cofactor>
    <text evidence="12 13 14">Binds 1 zinc ion per monomer.</text>
</comment>
<dbReference type="PANTHER" id="PTHR30313">
    <property type="entry name" value="DNA PRIMASE"/>
    <property type="match status" value="1"/>
</dbReference>
<feature type="domain" description="Toprim" evidence="16">
    <location>
        <begin position="257"/>
        <end position="339"/>
    </location>
</feature>
<feature type="zinc finger region" description="CHC2-type" evidence="12 14">
    <location>
        <begin position="40"/>
        <end position="64"/>
    </location>
</feature>
<reference evidence="17 18" key="1">
    <citation type="journal article" date="2012" name="J. Bacteriol.">
        <title>Genome Sequence of Gallaecimonas xiamenensis Type Strain 3-C-1.</title>
        <authorList>
            <person name="Lai Q."/>
            <person name="Wang L."/>
            <person name="Wang W."/>
            <person name="Shao Z."/>
        </authorList>
    </citation>
    <scope>NUCLEOTIDE SEQUENCE [LARGE SCALE GENOMIC DNA]</scope>
    <source>
        <strain evidence="17 18">3-C-1</strain>
    </source>
</reference>
<dbReference type="PROSITE" id="PS50880">
    <property type="entry name" value="TOPRIM"/>
    <property type="match status" value="1"/>
</dbReference>
<evidence type="ECO:0000256" key="7">
    <source>
        <dbReference type="ARBA" id="ARBA00022771"/>
    </source>
</evidence>
<evidence type="ECO:0000256" key="4">
    <source>
        <dbReference type="ARBA" id="ARBA00022695"/>
    </source>
</evidence>
<evidence type="ECO:0000256" key="2">
    <source>
        <dbReference type="ARBA" id="ARBA00022515"/>
    </source>
</evidence>
<dbReference type="FunFam" id="3.90.580.10:FF:000001">
    <property type="entry name" value="DNA primase"/>
    <property type="match status" value="1"/>
</dbReference>
<comment type="domain">
    <text evidence="12">Contains an N-terminal zinc-binding domain, a central core domain that contains the primase activity, and a C-terminal DnaB-binding domain.</text>
</comment>
<dbReference type="InterPro" id="IPR037068">
    <property type="entry name" value="DNA_primase_core_N_sf"/>
</dbReference>
<dbReference type="PANTHER" id="PTHR30313:SF2">
    <property type="entry name" value="DNA PRIMASE"/>
    <property type="match status" value="1"/>
</dbReference>
<proteinExistence type="inferred from homology"/>
<dbReference type="GO" id="GO:0006269">
    <property type="term" value="P:DNA replication, synthesis of primer"/>
    <property type="evidence" value="ECO:0007669"/>
    <property type="project" value="UniProtKB-UniRule"/>
</dbReference>
<evidence type="ECO:0000256" key="13">
    <source>
        <dbReference type="PIRNR" id="PIRNR002811"/>
    </source>
</evidence>
<dbReference type="PIRSF" id="PIRSF002811">
    <property type="entry name" value="DnaG"/>
    <property type="match status" value="1"/>
</dbReference>
<dbReference type="NCBIfam" id="TIGR01391">
    <property type="entry name" value="dnaG"/>
    <property type="match status" value="1"/>
</dbReference>
<dbReference type="InterPro" id="IPR006295">
    <property type="entry name" value="DNA_primase_DnaG"/>
</dbReference>
<dbReference type="InterPro" id="IPR050219">
    <property type="entry name" value="DnaG_primase"/>
</dbReference>
<dbReference type="OrthoDB" id="9803773at2"/>
<dbReference type="SMART" id="SM00493">
    <property type="entry name" value="TOPRIM"/>
    <property type="match status" value="1"/>
</dbReference>
<keyword evidence="1 12" id="KW-0240">DNA-directed RNA polymerase</keyword>
<evidence type="ECO:0000313" key="17">
    <source>
        <dbReference type="EMBL" id="EKE70232.1"/>
    </source>
</evidence>
<evidence type="ECO:0000256" key="15">
    <source>
        <dbReference type="SAM" id="Coils"/>
    </source>
</evidence>
<keyword evidence="10 12" id="KW-0238">DNA-binding</keyword>